<evidence type="ECO:0000313" key="1">
    <source>
        <dbReference type="EMBL" id="KAL1864544.1"/>
    </source>
</evidence>
<keyword evidence="2" id="KW-1185">Reference proteome</keyword>
<reference evidence="1 2" key="1">
    <citation type="journal article" date="2024" name="IMA Fungus">
        <title>IMA Genome - F19 : A genome assembly and annotation guide to empower mycologists, including annotated draft genome sequences of Ceratocystis pirilliformis, Diaporthe australafricana, Fusarium ophioides, Paecilomyces lecythidis, and Sporothrix stenoceras.</title>
        <authorList>
            <person name="Aylward J."/>
            <person name="Wilson A.M."/>
            <person name="Visagie C.M."/>
            <person name="Spraker J."/>
            <person name="Barnes I."/>
            <person name="Buitendag C."/>
            <person name="Ceriani C."/>
            <person name="Del Mar Angel L."/>
            <person name="du Plessis D."/>
            <person name="Fuchs T."/>
            <person name="Gasser K."/>
            <person name="Kramer D."/>
            <person name="Li W."/>
            <person name="Munsamy K."/>
            <person name="Piso A."/>
            <person name="Price J.L."/>
            <person name="Sonnekus B."/>
            <person name="Thomas C."/>
            <person name="van der Nest A."/>
            <person name="van Dijk A."/>
            <person name="van Heerden A."/>
            <person name="van Vuuren N."/>
            <person name="Yilmaz N."/>
            <person name="Duong T.A."/>
            <person name="van der Merwe N.A."/>
            <person name="Wingfield M.J."/>
            <person name="Wingfield B.D."/>
        </authorList>
    </citation>
    <scope>NUCLEOTIDE SEQUENCE [LARGE SCALE GENOMIC DNA]</scope>
    <source>
        <strain evidence="1 2">CMW 18300</strain>
    </source>
</reference>
<evidence type="ECO:0000313" key="2">
    <source>
        <dbReference type="Proteomes" id="UP001583177"/>
    </source>
</evidence>
<proteinExistence type="predicted"/>
<dbReference type="PANTHER" id="PTHR10039">
    <property type="entry name" value="AMELOGENIN"/>
    <property type="match status" value="1"/>
</dbReference>
<dbReference type="Proteomes" id="UP001583177">
    <property type="component" value="Unassembled WGS sequence"/>
</dbReference>
<gene>
    <name evidence="1" type="ORF">Daus18300_007559</name>
</gene>
<comment type="caution">
    <text evidence="1">The sequence shown here is derived from an EMBL/GenBank/DDBJ whole genome shotgun (WGS) entry which is preliminary data.</text>
</comment>
<sequence length="255" mass="29053">MIEFCAGSIPSDDTTKGVLSHFVMEIVRRARGIFLWVKLVIRDLAKIVLRRAHLRDTQELEQELRKTLDAIPDELDDYYQVIVRRIPPGSRWECYVVLETLCRSDQDMETKTLLAILKCSSAKSFIDAKHKLNEYPQMPLQGSGLKWAERYIKTASGGLVEVGGLSEQGEPILQFMHQTVKQFVEGPWFKIQLLGNNLGMFVTENGYSFIAKYLFVHTVLGSRFVRHARAAEATTGFSQSIMYSTKLNESREDDA</sequence>
<protein>
    <submittedName>
        <fullName evidence="1">Uncharacterized protein</fullName>
    </submittedName>
</protein>
<accession>A0ABR3WM10</accession>
<organism evidence="1 2">
    <name type="scientific">Diaporthe australafricana</name>
    <dbReference type="NCBI Taxonomy" id="127596"/>
    <lineage>
        <taxon>Eukaryota</taxon>
        <taxon>Fungi</taxon>
        <taxon>Dikarya</taxon>
        <taxon>Ascomycota</taxon>
        <taxon>Pezizomycotina</taxon>
        <taxon>Sordariomycetes</taxon>
        <taxon>Sordariomycetidae</taxon>
        <taxon>Diaporthales</taxon>
        <taxon>Diaporthaceae</taxon>
        <taxon>Diaporthe</taxon>
    </lineage>
</organism>
<dbReference type="EMBL" id="JAWRVE010000067">
    <property type="protein sequence ID" value="KAL1864544.1"/>
    <property type="molecule type" value="Genomic_DNA"/>
</dbReference>
<name>A0ABR3WM10_9PEZI</name>